<comment type="similarity">
    <text evidence="7 30">Belongs to the FBPase class 1 family.</text>
</comment>
<dbReference type="GO" id="GO:0005986">
    <property type="term" value="P:sucrose biosynthetic process"/>
    <property type="evidence" value="ECO:0007669"/>
    <property type="project" value="TreeGrafter"/>
</dbReference>
<dbReference type="Pfam" id="PF18913">
    <property type="entry name" value="FBPase_C"/>
    <property type="match status" value="2"/>
</dbReference>
<evidence type="ECO:0000256" key="3">
    <source>
        <dbReference type="ARBA" id="ARBA00004123"/>
    </source>
</evidence>
<keyword evidence="12" id="KW-0597">Phosphoprotein</keyword>
<keyword evidence="10" id="KW-0963">Cytoplasm</keyword>
<evidence type="ECO:0000256" key="19">
    <source>
        <dbReference type="ARBA" id="ARBA00023242"/>
    </source>
</evidence>
<keyword evidence="20 30" id="KW-0119">Carbohydrate metabolism</keyword>
<dbReference type="PIRSF" id="PIRSF000904">
    <property type="entry name" value="FBPtase_SBPase"/>
    <property type="match status" value="1"/>
</dbReference>
<dbReference type="Proteomes" id="UP000700334">
    <property type="component" value="Unassembled WGS sequence"/>
</dbReference>
<evidence type="ECO:0000256" key="12">
    <source>
        <dbReference type="ARBA" id="ARBA00022553"/>
    </source>
</evidence>
<dbReference type="InterPro" id="IPR020548">
    <property type="entry name" value="Fructose_bisphosphatase_AS"/>
</dbReference>
<feature type="domain" description="Fructose-1-6-bisphosphatase class I N-terminal" evidence="31">
    <location>
        <begin position="620"/>
        <end position="805"/>
    </location>
</feature>
<comment type="function">
    <text evidence="22">Catalyzes the hydrolysis of fructose 1,6-bisphosphate to fructose 6-phosphate in the presence of divalent cations and probably participates in glycogen synthesis from carbohydrate precursors, such as lactate.</text>
</comment>
<dbReference type="CDD" id="cd00354">
    <property type="entry name" value="FBPase"/>
    <property type="match status" value="2"/>
</dbReference>
<evidence type="ECO:0000256" key="20">
    <source>
        <dbReference type="ARBA" id="ARBA00023277"/>
    </source>
</evidence>
<evidence type="ECO:0000313" key="34">
    <source>
        <dbReference type="Proteomes" id="UP000700334"/>
    </source>
</evidence>
<evidence type="ECO:0000256" key="29">
    <source>
        <dbReference type="ARBA" id="ARBA00043165"/>
    </source>
</evidence>
<evidence type="ECO:0000256" key="18">
    <source>
        <dbReference type="ARBA" id="ARBA00022990"/>
    </source>
</evidence>
<evidence type="ECO:0000259" key="32">
    <source>
        <dbReference type="Pfam" id="PF18913"/>
    </source>
</evidence>
<dbReference type="FunFam" id="3.40.190.80:FF:000001">
    <property type="entry name" value="Fructose-1,6-bisphosphatase class 1"/>
    <property type="match status" value="2"/>
</dbReference>
<comment type="function">
    <text evidence="21">Catalyzes the hydrolysis of fructose 1,6-bisphosphate to fructose 6-phosphate in the presence of divalent cations, acting as a rate-limiting enzyme in gluconeogenesis. Plays a role in regulating glucose sensing and insulin secretion of pancreatic beta-cells. Appears to modulate glycerol gluconeogenesis in liver. Important regulator of appetite and adiposity; increased expression of the protein in liver after nutrient excess increases circulating satiety hormones and reduces appetite-stimulating neuropeptides and thus seems to provide a feedback mechanism to limit weight gain.</text>
</comment>
<dbReference type="OrthoDB" id="10256725at2759"/>
<feature type="domain" description="Fructose-1-6-bisphosphatase class 1 C-terminal" evidence="32">
    <location>
        <begin position="810"/>
        <end position="939"/>
    </location>
</feature>
<evidence type="ECO:0000256" key="22">
    <source>
        <dbReference type="ARBA" id="ARBA00037516"/>
    </source>
</evidence>
<keyword evidence="11" id="KW-0021">Allosteric enzyme</keyword>
<evidence type="ECO:0000256" key="30">
    <source>
        <dbReference type="RuleBase" id="RU000508"/>
    </source>
</evidence>
<evidence type="ECO:0000256" key="24">
    <source>
        <dbReference type="ARBA" id="ARBA00040321"/>
    </source>
</evidence>
<comment type="pathway">
    <text evidence="6">Carbohydrate biosynthesis; gluconeogenesis.</text>
</comment>
<dbReference type="Pfam" id="PF00316">
    <property type="entry name" value="FBPase"/>
    <property type="match status" value="2"/>
</dbReference>
<evidence type="ECO:0000256" key="13">
    <source>
        <dbReference type="ARBA" id="ARBA00022723"/>
    </source>
</evidence>
<gene>
    <name evidence="33" type="ORF">J0S82_019390</name>
</gene>
<keyword evidence="17" id="KW-0965">Cell junction</keyword>
<name>A0A8J6DID3_GALPY</name>
<dbReference type="AlphaFoldDB" id="A0A8J6DID3"/>
<feature type="domain" description="Fructose-1-6-bisphosphatase class 1 C-terminal" evidence="32">
    <location>
        <begin position="203"/>
        <end position="332"/>
    </location>
</feature>
<evidence type="ECO:0000256" key="1">
    <source>
        <dbReference type="ARBA" id="ARBA00001273"/>
    </source>
</evidence>
<dbReference type="InterPro" id="IPR028343">
    <property type="entry name" value="FBPtase"/>
</dbReference>
<dbReference type="PRINTS" id="PR00115">
    <property type="entry name" value="F16BPHPHTASE"/>
</dbReference>
<evidence type="ECO:0000256" key="27">
    <source>
        <dbReference type="ARBA" id="ARBA00042758"/>
    </source>
</evidence>
<dbReference type="GO" id="GO:0070161">
    <property type="term" value="C:anchoring junction"/>
    <property type="evidence" value="ECO:0007669"/>
    <property type="project" value="UniProtKB-SubCell"/>
</dbReference>
<evidence type="ECO:0000256" key="11">
    <source>
        <dbReference type="ARBA" id="ARBA00022533"/>
    </source>
</evidence>
<keyword evidence="9" id="KW-0312">Gluconeogenesis</keyword>
<dbReference type="HAMAP" id="MF_01855">
    <property type="entry name" value="FBPase_class1"/>
    <property type="match status" value="2"/>
</dbReference>
<dbReference type="GO" id="GO:0006000">
    <property type="term" value="P:fructose metabolic process"/>
    <property type="evidence" value="ECO:0007669"/>
    <property type="project" value="TreeGrafter"/>
</dbReference>
<evidence type="ECO:0000256" key="4">
    <source>
        <dbReference type="ARBA" id="ARBA00004216"/>
    </source>
</evidence>
<protein>
    <recommendedName>
        <fullName evidence="25">Fructose-1,6-bisphosphatase 1</fullName>
        <ecNumber evidence="8">3.1.3.11</ecNumber>
    </recommendedName>
    <alternativeName>
        <fullName evidence="27">D-fructose-1,6-bisphosphate 1-phosphohydrolase 1</fullName>
    </alternativeName>
    <alternativeName>
        <fullName evidence="26">D-fructose-1,6-bisphosphate 1-phosphohydrolase 2</fullName>
    </alternativeName>
    <alternativeName>
        <fullName evidence="24">Fructose-1,6-bisphosphatase isozyme 2</fullName>
    </alternativeName>
    <alternativeName>
        <fullName evidence="28">Liver FBPase</fullName>
    </alternativeName>
    <alternativeName>
        <fullName evidence="29">Muscle FBPase</fullName>
    </alternativeName>
</protein>
<dbReference type="GO" id="GO:0006002">
    <property type="term" value="P:fructose 6-phosphate metabolic process"/>
    <property type="evidence" value="ECO:0007669"/>
    <property type="project" value="TreeGrafter"/>
</dbReference>
<dbReference type="InterPro" id="IPR033391">
    <property type="entry name" value="FBPase_N"/>
</dbReference>
<dbReference type="PIRSF" id="PIRSF500210">
    <property type="entry name" value="FBPtase"/>
    <property type="match status" value="1"/>
</dbReference>
<evidence type="ECO:0000256" key="7">
    <source>
        <dbReference type="ARBA" id="ARBA00010941"/>
    </source>
</evidence>
<comment type="catalytic activity">
    <reaction evidence="1">
        <text>beta-D-fructose 1,6-bisphosphate + H2O = beta-D-fructose 6-phosphate + phosphate</text>
        <dbReference type="Rhea" id="RHEA:11064"/>
        <dbReference type="ChEBI" id="CHEBI:15377"/>
        <dbReference type="ChEBI" id="CHEBI:32966"/>
        <dbReference type="ChEBI" id="CHEBI:43474"/>
        <dbReference type="ChEBI" id="CHEBI:57634"/>
        <dbReference type="EC" id="3.1.3.11"/>
    </reaction>
</comment>
<dbReference type="FunFam" id="3.30.540.10:FF:000037">
    <property type="entry name" value="Fructose-1,6-bisphosphatase 1"/>
    <property type="match status" value="1"/>
</dbReference>
<comment type="caution">
    <text evidence="33">The sequence shown here is derived from an EMBL/GenBank/DDBJ whole genome shotgun (WGS) entry which is preliminary data.</text>
</comment>
<evidence type="ECO:0000256" key="8">
    <source>
        <dbReference type="ARBA" id="ARBA00013093"/>
    </source>
</evidence>
<evidence type="ECO:0000256" key="15">
    <source>
        <dbReference type="ARBA" id="ARBA00022837"/>
    </source>
</evidence>
<dbReference type="UniPathway" id="UPA00138"/>
<dbReference type="PANTHER" id="PTHR11556:SF11">
    <property type="entry name" value="FRUCTOSE-1,6-BISPHOSPHATASE 1"/>
    <property type="match status" value="1"/>
</dbReference>
<keyword evidence="15" id="KW-0106">Calcium</keyword>
<evidence type="ECO:0000256" key="6">
    <source>
        <dbReference type="ARBA" id="ARBA00004742"/>
    </source>
</evidence>
<evidence type="ECO:0000256" key="16">
    <source>
        <dbReference type="ARBA" id="ARBA00022842"/>
    </source>
</evidence>
<dbReference type="GO" id="GO:0005829">
    <property type="term" value="C:cytosol"/>
    <property type="evidence" value="ECO:0007669"/>
    <property type="project" value="TreeGrafter"/>
</dbReference>
<dbReference type="InterPro" id="IPR044015">
    <property type="entry name" value="FBPase_C_dom"/>
</dbReference>
<dbReference type="GO" id="GO:0030388">
    <property type="term" value="P:fructose 1,6-bisphosphate metabolic process"/>
    <property type="evidence" value="ECO:0007669"/>
    <property type="project" value="TreeGrafter"/>
</dbReference>
<dbReference type="InterPro" id="IPR000146">
    <property type="entry name" value="FBPase_class-1"/>
</dbReference>
<keyword evidence="18" id="KW-0007">Acetylation</keyword>
<comment type="subunit">
    <text evidence="23">Homotetramer. Interacts with ALDOA; the interaction blocks inhibition by physiological concentrations of AMP and reduces inhibition by Ca(2+). Interacts with alpha-actinin and F-actin.</text>
</comment>
<accession>A0A8J6DID3</accession>
<evidence type="ECO:0000313" key="33">
    <source>
        <dbReference type="EMBL" id="KAG8510622.1"/>
    </source>
</evidence>
<dbReference type="Gene3D" id="3.40.190.80">
    <property type="match status" value="2"/>
</dbReference>
<evidence type="ECO:0000256" key="23">
    <source>
        <dbReference type="ARBA" id="ARBA00038670"/>
    </source>
</evidence>
<comment type="subcellular location">
    <subcellularLocation>
        <location evidence="5">Cell junction</location>
    </subcellularLocation>
    <subcellularLocation>
        <location evidence="4">Cytoplasm</location>
        <location evidence="4">Myofibril</location>
        <location evidence="4">Sarcomere</location>
        <location evidence="4">Z line</location>
    </subcellularLocation>
    <subcellularLocation>
        <location evidence="3">Nucleus</location>
    </subcellularLocation>
</comment>
<evidence type="ECO:0000256" key="9">
    <source>
        <dbReference type="ARBA" id="ARBA00022432"/>
    </source>
</evidence>
<sequence length="947" mass="103555">MTERAAFDTDIVTLTRFVLEEGRKVRSTGELTQLLNSVCTAVKAISTAVRKAGIANLYGIAGSTNVTGDQVKKLDVLSNDLVINMLKSSFSTCVLVSEEDKNAIIVEPEKRGKYVVCFDPLDGSSNIDCLVSIGTIFGIYMKKSTEAPSEKDALQPGRNLVAAGYALYGSATMLVLAMANGVNCFMLDPAIGEFILVDRDVKIKKKGNIYSLNEGYAKDFDPAVSEYIQRKKFPPDNSAPYGARYVGSMVADVHRTLVYGGIFLYPANKKSPKGKLRLLYECNPMAYIMEKAGGLATTGKEAVLDIVPTDIHQRAPVILGSPEDVNEFLEIYKKHAAKCGCARATLSKVVSVFLGAGESVVSDSESAIGDLVSWEPFPFIKTTKWELVLPCPDAMMTQSKITERSLSSGFVRMLCVVSFDEDFGSFNWEFSTDTYFHSQFYGSFFNSWISHFPSVTKSFLRVLSLSSSLSLSLFLSLSPPLFLSPSLPSPSPPSPSSPPPLPLPLPLSPLPLPLSFSPPLLYFIPLLKKAPPEKLAEGPLASFWITKSEELPGRLAQLFQPRGLRLFLKGPLCRPEFLSTDSRETQLLDKQVFFPCRKERFEEFPAAMTDRSPFETDMLTLTRYVMEKGRQAKGTGELTQLLNSMLTAIKAISSAVRKAGLANLYGIAGSVNVTGDEVKKLDVLSNSLVINMLQSSYSTCVLVSEENKEAIITDKDRQGKYVVCFDPLDGSSNIDCLASIGTIFAIYRKISEDKPSEKDALQPGRNIVAAGYALYGSATLVALSTGQGVDLFMLDPALGEFVLVEKDVKIKKKGKIYSLNEGYAKYFDAATAEYVQKKKFPEDGSAPYGARYVGSMVADVHRTLVYGGIFLYPANQKSPKGKLRLLYECNPVAYIIEQAGGLATTGTQPVLDVQPEAIHQRVPLILGSPDDVQEYLTCVQKSQSGRQ</sequence>
<keyword evidence="34" id="KW-1185">Reference proteome</keyword>
<evidence type="ECO:0000256" key="10">
    <source>
        <dbReference type="ARBA" id="ARBA00022490"/>
    </source>
</evidence>
<keyword evidence="16" id="KW-0460">Magnesium</keyword>
<dbReference type="GO" id="GO:0042132">
    <property type="term" value="F:fructose 1,6-bisphosphate 1-phosphatase activity"/>
    <property type="evidence" value="ECO:0007669"/>
    <property type="project" value="UniProtKB-EC"/>
</dbReference>
<keyword evidence="19" id="KW-0539">Nucleus</keyword>
<proteinExistence type="inferred from homology"/>
<evidence type="ECO:0000256" key="26">
    <source>
        <dbReference type="ARBA" id="ARBA00042757"/>
    </source>
</evidence>
<evidence type="ECO:0000256" key="28">
    <source>
        <dbReference type="ARBA" id="ARBA00042792"/>
    </source>
</evidence>
<dbReference type="GO" id="GO:0006094">
    <property type="term" value="P:gluconeogenesis"/>
    <property type="evidence" value="ECO:0007669"/>
    <property type="project" value="UniProtKB-UniPathway"/>
</dbReference>
<dbReference type="PROSITE" id="PS00124">
    <property type="entry name" value="FBPASE"/>
    <property type="match status" value="2"/>
</dbReference>
<keyword evidence="14 30" id="KW-0378">Hydrolase</keyword>
<organism evidence="33 34">
    <name type="scientific">Galemys pyrenaicus</name>
    <name type="common">Iberian desman</name>
    <name type="synonym">Pyrenean desman</name>
    <dbReference type="NCBI Taxonomy" id="202257"/>
    <lineage>
        <taxon>Eukaryota</taxon>
        <taxon>Metazoa</taxon>
        <taxon>Chordata</taxon>
        <taxon>Craniata</taxon>
        <taxon>Vertebrata</taxon>
        <taxon>Euteleostomi</taxon>
        <taxon>Mammalia</taxon>
        <taxon>Eutheria</taxon>
        <taxon>Laurasiatheria</taxon>
        <taxon>Eulipotyphla</taxon>
        <taxon>Talpidae</taxon>
        <taxon>Galemys</taxon>
    </lineage>
</organism>
<evidence type="ECO:0000256" key="17">
    <source>
        <dbReference type="ARBA" id="ARBA00022949"/>
    </source>
</evidence>
<dbReference type="SUPFAM" id="SSF56655">
    <property type="entry name" value="Carbohydrate phosphatase"/>
    <property type="match status" value="2"/>
</dbReference>
<feature type="domain" description="Fructose-1-6-bisphosphatase class I N-terminal" evidence="31">
    <location>
        <begin position="13"/>
        <end position="198"/>
    </location>
</feature>
<evidence type="ECO:0000256" key="14">
    <source>
        <dbReference type="ARBA" id="ARBA00022801"/>
    </source>
</evidence>
<dbReference type="NCBIfam" id="NF006778">
    <property type="entry name" value="PRK09293.1-1"/>
    <property type="match status" value="2"/>
</dbReference>
<dbReference type="FunFam" id="3.30.540.10:FF:000005">
    <property type="entry name" value="Fructose-1,6-bisphosphatase isozyme 2"/>
    <property type="match status" value="1"/>
</dbReference>
<reference evidence="33" key="1">
    <citation type="journal article" date="2021" name="Evol. Appl.">
        <title>The genome of the Pyrenean desman and the effects of bottlenecks and inbreeding on the genomic landscape of an endangered species.</title>
        <authorList>
            <person name="Escoda L."/>
            <person name="Castresana J."/>
        </authorList>
    </citation>
    <scope>NUCLEOTIDE SEQUENCE</scope>
    <source>
        <strain evidence="33">IBE-C5619</strain>
    </source>
</reference>
<dbReference type="GO" id="GO:0005634">
    <property type="term" value="C:nucleus"/>
    <property type="evidence" value="ECO:0007669"/>
    <property type="project" value="UniProtKB-SubCell"/>
</dbReference>
<dbReference type="PANTHER" id="PTHR11556">
    <property type="entry name" value="FRUCTOSE-1,6-BISPHOSPHATASE-RELATED"/>
    <property type="match status" value="1"/>
</dbReference>
<evidence type="ECO:0000259" key="31">
    <source>
        <dbReference type="Pfam" id="PF00316"/>
    </source>
</evidence>
<dbReference type="GO" id="GO:0030018">
    <property type="term" value="C:Z disc"/>
    <property type="evidence" value="ECO:0007669"/>
    <property type="project" value="UniProtKB-SubCell"/>
</dbReference>
<evidence type="ECO:0000256" key="25">
    <source>
        <dbReference type="ARBA" id="ARBA00040734"/>
    </source>
</evidence>
<dbReference type="GO" id="GO:0046872">
    <property type="term" value="F:metal ion binding"/>
    <property type="evidence" value="ECO:0007669"/>
    <property type="project" value="UniProtKB-KW"/>
</dbReference>
<dbReference type="EMBL" id="JAGFMF010011867">
    <property type="protein sequence ID" value="KAG8510622.1"/>
    <property type="molecule type" value="Genomic_DNA"/>
</dbReference>
<evidence type="ECO:0000256" key="21">
    <source>
        <dbReference type="ARBA" id="ARBA00037308"/>
    </source>
</evidence>
<comment type="cofactor">
    <cofactor evidence="2">
        <name>Mg(2+)</name>
        <dbReference type="ChEBI" id="CHEBI:18420"/>
    </cofactor>
</comment>
<dbReference type="Gene3D" id="3.30.540.10">
    <property type="entry name" value="Fructose-1,6-Bisphosphatase, subunit A, domain 1"/>
    <property type="match status" value="2"/>
</dbReference>
<evidence type="ECO:0000256" key="2">
    <source>
        <dbReference type="ARBA" id="ARBA00001946"/>
    </source>
</evidence>
<dbReference type="EC" id="3.1.3.11" evidence="8"/>
<evidence type="ECO:0000256" key="5">
    <source>
        <dbReference type="ARBA" id="ARBA00004282"/>
    </source>
</evidence>
<keyword evidence="13" id="KW-0479">Metal-binding</keyword>